<feature type="transmembrane region" description="Helical" evidence="1">
    <location>
        <begin position="86"/>
        <end position="104"/>
    </location>
</feature>
<keyword evidence="1" id="KW-1133">Transmembrane helix</keyword>
<evidence type="ECO:0000256" key="1">
    <source>
        <dbReference type="SAM" id="Phobius"/>
    </source>
</evidence>
<feature type="transmembrane region" description="Helical" evidence="1">
    <location>
        <begin position="20"/>
        <end position="44"/>
    </location>
</feature>
<feature type="transmembrane region" description="Helical" evidence="1">
    <location>
        <begin position="51"/>
        <end position="74"/>
    </location>
</feature>
<dbReference type="AlphaFoldDB" id="A0A1U7EXY1"/>
<keyword evidence="1" id="KW-0812">Transmembrane</keyword>
<evidence type="ECO:0000313" key="3">
    <source>
        <dbReference type="Proteomes" id="UP000002698"/>
    </source>
</evidence>
<dbReference type="Proteomes" id="UP000002698">
    <property type="component" value="Chromosome"/>
</dbReference>
<keyword evidence="1" id="KW-0472">Membrane</keyword>
<dbReference type="KEGG" id="nph:NP_3938A"/>
<dbReference type="RefSeq" id="WP_011323677.1">
    <property type="nucleotide sequence ID" value="NC_007426.1"/>
</dbReference>
<dbReference type="InterPro" id="IPR055894">
    <property type="entry name" value="DUF7471"/>
</dbReference>
<name>A0A1U7EXY1_NATPD</name>
<protein>
    <submittedName>
        <fullName evidence="2">Uncharacterized protein</fullName>
    </submittedName>
</protein>
<keyword evidence="3" id="KW-1185">Reference proteome</keyword>
<dbReference type="EMBL" id="CR936257">
    <property type="protein sequence ID" value="CAI50060.1"/>
    <property type="molecule type" value="Genomic_DNA"/>
</dbReference>
<accession>A0A1U7EXY1</accession>
<dbReference type="STRING" id="348780.NP_3938A"/>
<dbReference type="Pfam" id="PF24283">
    <property type="entry name" value="DUF7471"/>
    <property type="match status" value="1"/>
</dbReference>
<organism evidence="2 3">
    <name type="scientific">Natronomonas pharaonis (strain ATCC 35678 / DSM 2160 / CIP 103997 / JCM 8858 / NBRC 14720 / NCIMB 2260 / Gabara)</name>
    <name type="common">Halobacterium pharaonis</name>
    <dbReference type="NCBI Taxonomy" id="348780"/>
    <lineage>
        <taxon>Archaea</taxon>
        <taxon>Methanobacteriati</taxon>
        <taxon>Methanobacteriota</taxon>
        <taxon>Stenosarchaea group</taxon>
        <taxon>Halobacteria</taxon>
        <taxon>Halobacteriales</taxon>
        <taxon>Natronomonadaceae</taxon>
        <taxon>Natronomonas</taxon>
    </lineage>
</organism>
<reference evidence="2 3" key="1">
    <citation type="journal article" date="2005" name="Genome Res.">
        <title>Living with two extremes: conclusions from the genome sequence of Natronomonas pharaonis.</title>
        <authorList>
            <person name="Falb M."/>
            <person name="Pfeiffer F."/>
            <person name="Palm P."/>
            <person name="Rodewald K."/>
            <person name="Hickmann V."/>
            <person name="Tittor J."/>
            <person name="Oesterhelt D."/>
        </authorList>
    </citation>
    <scope>NUCLEOTIDE SEQUENCE [LARGE SCALE GENOMIC DNA]</scope>
    <source>
        <strain evidence="3">ATCC 35678 / DSM 2160 / CIP 103997 / JCM 8858 / NBRC 14720 / NCIMB 2260 / Gabara</strain>
    </source>
</reference>
<dbReference type="EnsemblBacteria" id="CAI50060">
    <property type="protein sequence ID" value="CAI50060"/>
    <property type="gene ID" value="NP_3938A"/>
</dbReference>
<sequence>MLTSQLSVADPWWGVEGSMLILGVILLAALGTAVLFLISLAAYLQRRTLQYGLITVAIGLLLLRSVVGAGTALGRVPMPVHHLVEHGLDFAIAGLLLFAIYISYSSTGSDPEQL</sequence>
<proteinExistence type="predicted"/>
<dbReference type="eggNOG" id="arCOG06190">
    <property type="taxonomic scope" value="Archaea"/>
</dbReference>
<dbReference type="GeneID" id="3701917"/>
<gene>
    <name evidence="2" type="ordered locus">NP_3938A</name>
</gene>
<evidence type="ECO:0000313" key="2">
    <source>
        <dbReference type="EMBL" id="CAI50060.1"/>
    </source>
</evidence>
<dbReference type="HOGENOM" id="CLU_152990_1_0_2"/>